<reference evidence="2 3" key="1">
    <citation type="submission" date="2017-06" db="EMBL/GenBank/DDBJ databases">
        <title>Streptomyces albireticuli Genome sequencing and assembly.</title>
        <authorList>
            <person name="Wang Y."/>
            <person name="Du B."/>
            <person name="Ding Y."/>
            <person name="Liu H."/>
            <person name="Hou Q."/>
            <person name="Liu K."/>
            <person name="Yao L."/>
            <person name="Wang C."/>
        </authorList>
    </citation>
    <scope>NUCLEOTIDE SEQUENCE [LARGE SCALE GENOMIC DNA]</scope>
    <source>
        <strain evidence="2 3">MDJK11</strain>
    </source>
</reference>
<evidence type="ECO:0000313" key="3">
    <source>
        <dbReference type="Proteomes" id="UP000195755"/>
    </source>
</evidence>
<dbReference type="EMBL" id="CP021744">
    <property type="protein sequence ID" value="ARZ67839.1"/>
    <property type="molecule type" value="Genomic_DNA"/>
</dbReference>
<feature type="compositionally biased region" description="Low complexity" evidence="1">
    <location>
        <begin position="296"/>
        <end position="306"/>
    </location>
</feature>
<evidence type="ECO:0000313" key="2">
    <source>
        <dbReference type="EMBL" id="ARZ67839.1"/>
    </source>
</evidence>
<dbReference type="Proteomes" id="UP000195755">
    <property type="component" value="Chromosome"/>
</dbReference>
<name>A0A1Z2L0L3_9ACTN</name>
<dbReference type="KEGG" id="salj:SMD11_2187"/>
<organism evidence="2 3">
    <name type="scientific">Streptomyces albireticuli</name>
    <dbReference type="NCBI Taxonomy" id="1940"/>
    <lineage>
        <taxon>Bacteria</taxon>
        <taxon>Bacillati</taxon>
        <taxon>Actinomycetota</taxon>
        <taxon>Actinomycetes</taxon>
        <taxon>Kitasatosporales</taxon>
        <taxon>Streptomycetaceae</taxon>
        <taxon>Streptomyces</taxon>
    </lineage>
</organism>
<gene>
    <name evidence="2" type="ORF">SMD11_2187</name>
</gene>
<dbReference type="RefSeq" id="WP_199843841.1">
    <property type="nucleotide sequence ID" value="NZ_CP021744.1"/>
</dbReference>
<feature type="region of interest" description="Disordered" evidence="1">
    <location>
        <begin position="263"/>
        <end position="306"/>
    </location>
</feature>
<sequence>MTDRSLAALGLGGAPAELPLTYPGRPVTEPALLTGDQLLPLCAAEGRRLGDWRVVTDEAGPPDSGPRLDAALTALGRPTAGRRHPVIAVGSNASPAQLLHKLTGHGLSTAVPMVPVRVRGVGVGCSGHIGRHGYVAAAPYADPAADRVLVISWLDTEQLAAVDATEFNYRRALLPGPGFPMAMPSGERLGGAYLYVSVHGVLVDEATGLPLPGGGDQHALLSGLLAASAELRALLGPDPASWVARARADEAVRTEGRRILRGRGPLLTASGLPAPEETGAAPRRYDELPPAPPLRPRSAPSHLPRA</sequence>
<dbReference type="AlphaFoldDB" id="A0A1Z2L0L3"/>
<evidence type="ECO:0000256" key="1">
    <source>
        <dbReference type="SAM" id="MobiDB-lite"/>
    </source>
</evidence>
<protein>
    <submittedName>
        <fullName evidence="2">Uncharacterized protein</fullName>
    </submittedName>
</protein>
<proteinExistence type="predicted"/>
<accession>A0A1Z2L0L3</accession>